<dbReference type="InterPro" id="IPR029767">
    <property type="entry name" value="WecB-like"/>
</dbReference>
<comment type="caution">
    <text evidence="3">The sequence shown here is derived from an EMBL/GenBank/DDBJ whole genome shotgun (WGS) entry which is preliminary data.</text>
</comment>
<dbReference type="PANTHER" id="PTHR43174:SF1">
    <property type="entry name" value="UDP-N-ACETYLGLUCOSAMINE 2-EPIMERASE"/>
    <property type="match status" value="1"/>
</dbReference>
<dbReference type="EMBL" id="JAOSHO010000065">
    <property type="protein sequence ID" value="MCW1244314.1"/>
    <property type="molecule type" value="Genomic_DNA"/>
</dbReference>
<evidence type="ECO:0000256" key="1">
    <source>
        <dbReference type="RuleBase" id="RU003513"/>
    </source>
</evidence>
<name>A0ABT3F698_9PSED</name>
<accession>A0ABT3F698</accession>
<evidence type="ECO:0000313" key="4">
    <source>
        <dbReference type="Proteomes" id="UP001061999"/>
    </source>
</evidence>
<evidence type="ECO:0000259" key="2">
    <source>
        <dbReference type="Pfam" id="PF02350"/>
    </source>
</evidence>
<dbReference type="GO" id="GO:0008761">
    <property type="term" value="F:UDP-N-acetylglucosamine 2-epimerase activity"/>
    <property type="evidence" value="ECO:0007669"/>
    <property type="project" value="UniProtKB-EC"/>
</dbReference>
<gene>
    <name evidence="3" type="primary">wecB</name>
    <name evidence="3" type="ORF">OC610_07845</name>
</gene>
<dbReference type="CDD" id="cd03786">
    <property type="entry name" value="GTB_UDP-GlcNAc_2-Epimerase"/>
    <property type="match status" value="1"/>
</dbReference>
<keyword evidence="1 3" id="KW-0413">Isomerase</keyword>
<dbReference type="InterPro" id="IPR003331">
    <property type="entry name" value="UDP_GlcNAc_Epimerase_2_dom"/>
</dbReference>
<reference evidence="3" key="1">
    <citation type="submission" date="2022-07" db="EMBL/GenBank/DDBJ databases">
        <title>Pseudomonas agronomica sp. nov.: a novel bacterium with biotechnological application in the synthesis of biofertilizers from valorized agricultural residues.</title>
        <authorList>
            <person name="Robas M."/>
            <person name="Fernandez V.M."/>
            <person name="Luna L."/>
            <person name="Provanza A."/>
            <person name="Jimenez P.A."/>
        </authorList>
    </citation>
    <scope>NUCLEOTIDE SEQUENCE</scope>
    <source>
        <strain evidence="3">SAICEU22T</strain>
    </source>
</reference>
<dbReference type="Pfam" id="PF02350">
    <property type="entry name" value="Epimerase_2"/>
    <property type="match status" value="1"/>
</dbReference>
<evidence type="ECO:0000313" key="3">
    <source>
        <dbReference type="EMBL" id="MCW1244314.1"/>
    </source>
</evidence>
<organism evidence="3 4">
    <name type="scientific">Pseudomonas agronomica</name>
    <dbReference type="NCBI Taxonomy" id="2979328"/>
    <lineage>
        <taxon>Bacteria</taxon>
        <taxon>Pseudomonadati</taxon>
        <taxon>Pseudomonadota</taxon>
        <taxon>Gammaproteobacteria</taxon>
        <taxon>Pseudomonadales</taxon>
        <taxon>Pseudomonadaceae</taxon>
        <taxon>Pseudomonas</taxon>
    </lineage>
</organism>
<feature type="domain" description="UDP-N-acetylglucosamine 2-epimerase" evidence="2">
    <location>
        <begin position="23"/>
        <end position="351"/>
    </location>
</feature>
<dbReference type="NCBIfam" id="TIGR00236">
    <property type="entry name" value="wecB"/>
    <property type="match status" value="1"/>
</dbReference>
<comment type="similarity">
    <text evidence="1">Belongs to the UDP-N-acetylglucosamine 2-epimerase family.</text>
</comment>
<sequence>MKLLTIVGARPQFIKASVVSKAIIEQGGLSEKIIHTGQHFDTNMSEIFFDQLGIPRPDFQLDIHGGSHGEMTGRMLMEIERVMIHEKPDRVLVYGDTNSTLAGALAAAKLHIPVAHIEAGLRSFNMRMPEEINRILTDQMSDLLFCPTQTAITNLTKEGFSDKPVKILKSGDVMQDSAMFFARRASKPEGFNISDGFVLATLHRAENTDDRIRLKSIVDALNIIHNTVAPVLLPLHPRTRKIIEETGLALEVNLIDPVGYLEMIWLLQRCGLVLTDSGGVQKEAFFFSRPCVTMRDQTEWVELVEAGANVLCGADSCLITAAVRDGINRIVQDNEHLYGGGQAAPFIADHLSRL</sequence>
<dbReference type="EC" id="5.1.3.14" evidence="3"/>
<dbReference type="Proteomes" id="UP001061999">
    <property type="component" value="Unassembled WGS sequence"/>
</dbReference>
<proteinExistence type="inferred from homology"/>
<dbReference type="RefSeq" id="WP_264427306.1">
    <property type="nucleotide sequence ID" value="NZ_JAOSHO010000065.1"/>
</dbReference>
<dbReference type="PANTHER" id="PTHR43174">
    <property type="entry name" value="UDP-N-ACETYLGLUCOSAMINE 2-EPIMERASE"/>
    <property type="match status" value="1"/>
</dbReference>
<protein>
    <submittedName>
        <fullName evidence="3">UDP-N-acetylglucosamine 2-epimerase (Non-hydrolyzing)</fullName>
        <ecNumber evidence="3">5.1.3.14</ecNumber>
    </submittedName>
</protein>
<dbReference type="SUPFAM" id="SSF53756">
    <property type="entry name" value="UDP-Glycosyltransferase/glycogen phosphorylase"/>
    <property type="match status" value="1"/>
</dbReference>
<keyword evidence="4" id="KW-1185">Reference proteome</keyword>
<dbReference type="Gene3D" id="3.40.50.2000">
    <property type="entry name" value="Glycogen Phosphorylase B"/>
    <property type="match status" value="2"/>
</dbReference>